<gene>
    <name evidence="1" type="ORF">Q4I29_004172</name>
    <name evidence="2" type="ORF">Q4I32_004221</name>
</gene>
<keyword evidence="3" id="KW-1185">Reference proteome</keyword>
<dbReference type="EMBL" id="JBAMZM010000026">
    <property type="protein sequence ID" value="KAL0503693.1"/>
    <property type="molecule type" value="Genomic_DNA"/>
</dbReference>
<name>A0AAW3BSH4_9TRYP</name>
<evidence type="ECO:0000313" key="4">
    <source>
        <dbReference type="Proteomes" id="UP001500493"/>
    </source>
</evidence>
<dbReference type="EMBL" id="JBAMZJ010000026">
    <property type="protein sequence ID" value="KAL0524392.1"/>
    <property type="molecule type" value="Genomic_DNA"/>
</dbReference>
<proteinExistence type="predicted"/>
<dbReference type="AlphaFoldDB" id="A0AAW3BSH4"/>
<dbReference type="Proteomes" id="UP001443563">
    <property type="component" value="Unassembled WGS sequence"/>
</dbReference>
<comment type="caution">
    <text evidence="2">The sequence shown here is derived from an EMBL/GenBank/DDBJ whole genome shotgun (WGS) entry which is preliminary data.</text>
</comment>
<evidence type="ECO:0000313" key="2">
    <source>
        <dbReference type="EMBL" id="KAL0524392.1"/>
    </source>
</evidence>
<evidence type="ECO:0000313" key="1">
    <source>
        <dbReference type="EMBL" id="KAL0503693.1"/>
    </source>
</evidence>
<organism evidence="2 4">
    <name type="scientific">Leishmania shawi</name>
    <dbReference type="NCBI Taxonomy" id="5680"/>
    <lineage>
        <taxon>Eukaryota</taxon>
        <taxon>Discoba</taxon>
        <taxon>Euglenozoa</taxon>
        <taxon>Kinetoplastea</taxon>
        <taxon>Metakinetoplastina</taxon>
        <taxon>Trypanosomatida</taxon>
        <taxon>Trypanosomatidae</taxon>
        <taxon>Leishmaniinae</taxon>
        <taxon>Leishmania</taxon>
        <taxon>Leishmania guyanensis species complex</taxon>
    </lineage>
</organism>
<sequence>MVFFKTPASTQYSEFSNRLMEYMPVNVLDAVVSLQSWSLAPRRLWPLQAGNTHSGEERQVAPRRHRLYGLAFP</sequence>
<evidence type="ECO:0000313" key="3">
    <source>
        <dbReference type="Proteomes" id="UP001443563"/>
    </source>
</evidence>
<protein>
    <submittedName>
        <fullName evidence="2">Uncharacterized protein</fullName>
    </submittedName>
</protein>
<reference evidence="2 3" key="1">
    <citation type="submission" date="2024-02" db="EMBL/GenBank/DDBJ databases">
        <title>FIRST GENOME SEQUENCES OF Leishmania (Viannia) shawi, Leishmania (Viannia) lindenbergi AND Leishmania (Viannia) utingensis.</title>
        <authorList>
            <person name="Resadore F."/>
            <person name="Custodio M.G.F."/>
            <person name="Boite M.C."/>
            <person name="Cupolillo E."/>
            <person name="Ferreira G.E.M."/>
        </authorList>
    </citation>
    <scope>NUCLEOTIDE SEQUENCE</scope>
    <source>
        <strain evidence="1 3">MCEB/BR/1984/M8408</strain>
        <strain evidence="2">MHOM/BR/2013/18 LTA MLF</strain>
    </source>
</reference>
<accession>A0AAW3BSH4</accession>
<dbReference type="Proteomes" id="UP001500493">
    <property type="component" value="Unassembled WGS sequence"/>
</dbReference>